<feature type="compositionally biased region" description="Polar residues" evidence="1">
    <location>
        <begin position="441"/>
        <end position="452"/>
    </location>
</feature>
<keyword evidence="2" id="KW-0472">Membrane</keyword>
<keyword evidence="6" id="KW-1185">Reference proteome</keyword>
<dbReference type="Pfam" id="PF10355">
    <property type="entry name" value="Ytp1"/>
    <property type="match status" value="1"/>
</dbReference>
<feature type="domain" description="DUF2427" evidence="3">
    <location>
        <begin position="2"/>
        <end position="86"/>
    </location>
</feature>
<dbReference type="InterPro" id="IPR018827">
    <property type="entry name" value="YTP1_C"/>
</dbReference>
<dbReference type="Pfam" id="PF10348">
    <property type="entry name" value="DUF2427"/>
    <property type="match status" value="1"/>
</dbReference>
<dbReference type="PANTHER" id="PTHR31685:SF3">
    <property type="entry name" value="INTEGRAL MEMBRANE PROTEIN (AFU_ORTHOLOGUE AFUA_6G12730)"/>
    <property type="match status" value="1"/>
</dbReference>
<feature type="transmembrane region" description="Helical" evidence="2">
    <location>
        <begin position="180"/>
        <end position="202"/>
    </location>
</feature>
<feature type="transmembrane region" description="Helical" evidence="2">
    <location>
        <begin position="145"/>
        <end position="168"/>
    </location>
</feature>
<dbReference type="PANTHER" id="PTHR31685">
    <property type="entry name" value="INTEGRAL MEMBRANE PROTEIN (AFU_ORTHOLOGUE AFUA_6G12730)-RELATED"/>
    <property type="match status" value="1"/>
</dbReference>
<sequence>MQFALVAHILAMGLGYGLLLPVSVMMGLAKSKFHFPMQLLTACVAGVGYISSFLIHTGYHYTAHKGMGFFMVLVLAVQLVCGAYTLLFLRNQCTVSAETSVPYEASLWKRYLHRILPPVSANGDSQGPVASLSAPARWVRFVHKWIDIFSLLWAYMEIVMGTMVTLGICFEPETGRCAAHFIKGSILVGYGVVQLVLLHLGVQWLARRQRPVEYFESLLCMLFGTVTILHEHRPGSSWSHRDIQHTVIGVVFLFGGLGAFLVTSFTSIKSRPPIIALIYLFVGLSMGFHHQEKHLSTQIHGLFGASFALASVSRLIELVCLSSNPSSALWSMHSFQSVTSFFCMLAGYILMGSTNGQVDILLAHKVDAGSYAMLHVSFAFFTFAYVLGMICLYQAVRGKPVMNTTNEDAHERHDSRNSMDFEIYHQNRAYQPVSQHGDASHSPNVNHPSFENSNEEKGPFNRL</sequence>
<gene>
    <name evidence="5" type="ORF">IWQ62_003121</name>
</gene>
<feature type="compositionally biased region" description="Basic and acidic residues" evidence="1">
    <location>
        <begin position="454"/>
        <end position="463"/>
    </location>
</feature>
<evidence type="ECO:0000256" key="1">
    <source>
        <dbReference type="SAM" id="MobiDB-lite"/>
    </source>
</evidence>
<keyword evidence="2" id="KW-0812">Transmembrane</keyword>
<feature type="region of interest" description="Disordered" evidence="1">
    <location>
        <begin position="432"/>
        <end position="463"/>
    </location>
</feature>
<feature type="transmembrane region" description="Helical" evidence="2">
    <location>
        <begin position="274"/>
        <end position="291"/>
    </location>
</feature>
<evidence type="ECO:0000256" key="2">
    <source>
        <dbReference type="SAM" id="Phobius"/>
    </source>
</evidence>
<feature type="transmembrane region" description="Helical" evidence="2">
    <location>
        <begin position="297"/>
        <end position="316"/>
    </location>
</feature>
<feature type="transmembrane region" description="Helical" evidence="2">
    <location>
        <begin position="328"/>
        <end position="351"/>
    </location>
</feature>
<feature type="transmembrane region" description="Helical" evidence="2">
    <location>
        <begin position="39"/>
        <end position="61"/>
    </location>
</feature>
<dbReference type="EMBL" id="JANBPY010000782">
    <property type="protein sequence ID" value="KAJ1963757.1"/>
    <property type="molecule type" value="Genomic_DNA"/>
</dbReference>
<evidence type="ECO:0000259" key="3">
    <source>
        <dbReference type="Pfam" id="PF10348"/>
    </source>
</evidence>
<dbReference type="InterPro" id="IPR018825">
    <property type="entry name" value="DUF2427"/>
</dbReference>
<name>A0A9W8ARG5_9FUNG</name>
<proteinExistence type="predicted"/>
<accession>A0A9W8ARG5</accession>
<feature type="transmembrane region" description="Helical" evidence="2">
    <location>
        <begin position="67"/>
        <end position="89"/>
    </location>
</feature>
<feature type="transmembrane region" description="Helical" evidence="2">
    <location>
        <begin position="6"/>
        <end position="27"/>
    </location>
</feature>
<comment type="caution">
    <text evidence="5">The sequence shown here is derived from an EMBL/GenBank/DDBJ whole genome shotgun (WGS) entry which is preliminary data.</text>
</comment>
<evidence type="ECO:0000313" key="6">
    <source>
        <dbReference type="Proteomes" id="UP001150925"/>
    </source>
</evidence>
<feature type="transmembrane region" description="Helical" evidence="2">
    <location>
        <begin position="243"/>
        <end position="262"/>
    </location>
</feature>
<protein>
    <submittedName>
        <fullName evidence="5">Uncharacterized protein</fullName>
    </submittedName>
</protein>
<dbReference type="Proteomes" id="UP001150925">
    <property type="component" value="Unassembled WGS sequence"/>
</dbReference>
<reference evidence="5" key="1">
    <citation type="submission" date="2022-07" db="EMBL/GenBank/DDBJ databases">
        <title>Phylogenomic reconstructions and comparative analyses of Kickxellomycotina fungi.</title>
        <authorList>
            <person name="Reynolds N.K."/>
            <person name="Stajich J.E."/>
            <person name="Barry K."/>
            <person name="Grigoriev I.V."/>
            <person name="Crous P."/>
            <person name="Smith M.E."/>
        </authorList>
    </citation>
    <scope>NUCLEOTIDE SEQUENCE</scope>
    <source>
        <strain evidence="5">RSA 1196</strain>
    </source>
</reference>
<feature type="domain" description="Protein YTP1-like C-terminal" evidence="4">
    <location>
        <begin position="154"/>
        <end position="393"/>
    </location>
</feature>
<feature type="transmembrane region" description="Helical" evidence="2">
    <location>
        <begin position="371"/>
        <end position="393"/>
    </location>
</feature>
<organism evidence="5 6">
    <name type="scientific">Dispira parvispora</name>
    <dbReference type="NCBI Taxonomy" id="1520584"/>
    <lineage>
        <taxon>Eukaryota</taxon>
        <taxon>Fungi</taxon>
        <taxon>Fungi incertae sedis</taxon>
        <taxon>Zoopagomycota</taxon>
        <taxon>Kickxellomycotina</taxon>
        <taxon>Dimargaritomycetes</taxon>
        <taxon>Dimargaritales</taxon>
        <taxon>Dimargaritaceae</taxon>
        <taxon>Dispira</taxon>
    </lineage>
</organism>
<evidence type="ECO:0000259" key="4">
    <source>
        <dbReference type="Pfam" id="PF10355"/>
    </source>
</evidence>
<dbReference type="OrthoDB" id="4137487at2759"/>
<evidence type="ECO:0000313" key="5">
    <source>
        <dbReference type="EMBL" id="KAJ1963757.1"/>
    </source>
</evidence>
<keyword evidence="2" id="KW-1133">Transmembrane helix</keyword>
<dbReference type="AlphaFoldDB" id="A0A9W8ARG5"/>